<feature type="domain" description="Ancillary SecYEG translocon subunit/Cell division coordinator CpoB TPR" evidence="11">
    <location>
        <begin position="14"/>
        <end position="205"/>
    </location>
</feature>
<feature type="region of interest" description="Disordered" evidence="9">
    <location>
        <begin position="189"/>
        <end position="224"/>
    </location>
</feature>
<evidence type="ECO:0000256" key="7">
    <source>
        <dbReference type="ARBA" id="ARBA00024197"/>
    </source>
</evidence>
<evidence type="ECO:0000256" key="6">
    <source>
        <dbReference type="ARBA" id="ARBA00023186"/>
    </source>
</evidence>
<keyword evidence="5 10" id="KW-0472">Membrane</keyword>
<dbReference type="InterPro" id="IPR011990">
    <property type="entry name" value="TPR-like_helical_dom_sf"/>
</dbReference>
<keyword evidence="13" id="KW-1185">Reference proteome</keyword>
<comment type="similarity">
    <text evidence="7">Belongs to the YfgM family.</text>
</comment>
<keyword evidence="2" id="KW-1003">Cell membrane</keyword>
<feature type="compositionally biased region" description="Low complexity" evidence="9">
    <location>
        <begin position="204"/>
        <end position="224"/>
    </location>
</feature>
<gene>
    <name evidence="12" type="ORF">ACFOSU_20785</name>
</gene>
<name>A0ABV7EWS4_9GAMM</name>
<dbReference type="InterPro" id="IPR026039">
    <property type="entry name" value="YfgM"/>
</dbReference>
<evidence type="ECO:0000256" key="5">
    <source>
        <dbReference type="ARBA" id="ARBA00023136"/>
    </source>
</evidence>
<keyword evidence="4 10" id="KW-1133">Transmembrane helix</keyword>
<keyword evidence="6" id="KW-0143">Chaperone</keyword>
<dbReference type="RefSeq" id="WP_380691956.1">
    <property type="nucleotide sequence ID" value="NZ_JBHRSS010000010.1"/>
</dbReference>
<comment type="caution">
    <text evidence="12">The sequence shown here is derived from an EMBL/GenBank/DDBJ whole genome shotgun (WGS) entry which is preliminary data.</text>
</comment>
<comment type="subcellular location">
    <subcellularLocation>
        <location evidence="1">Cell membrane</location>
        <topology evidence="1">Single-pass type II membrane protein</topology>
    </subcellularLocation>
</comment>
<evidence type="ECO:0000256" key="3">
    <source>
        <dbReference type="ARBA" id="ARBA00022692"/>
    </source>
</evidence>
<evidence type="ECO:0000256" key="10">
    <source>
        <dbReference type="SAM" id="Phobius"/>
    </source>
</evidence>
<accession>A0ABV7EWS4</accession>
<proteinExistence type="inferred from homology"/>
<protein>
    <recommendedName>
        <fullName evidence="8">Ancillary SecYEG translocon subunit</fullName>
    </recommendedName>
</protein>
<evidence type="ECO:0000313" key="13">
    <source>
        <dbReference type="Proteomes" id="UP001595462"/>
    </source>
</evidence>
<evidence type="ECO:0000256" key="4">
    <source>
        <dbReference type="ARBA" id="ARBA00022989"/>
    </source>
</evidence>
<dbReference type="Pfam" id="PF09976">
    <property type="entry name" value="TPR_21"/>
    <property type="match status" value="1"/>
</dbReference>
<evidence type="ECO:0000313" key="12">
    <source>
        <dbReference type="EMBL" id="MFC3106318.1"/>
    </source>
</evidence>
<reference evidence="13" key="1">
    <citation type="journal article" date="2019" name="Int. J. Syst. Evol. Microbiol.">
        <title>The Global Catalogue of Microorganisms (GCM) 10K type strain sequencing project: providing services to taxonomists for standard genome sequencing and annotation.</title>
        <authorList>
            <consortium name="The Broad Institute Genomics Platform"/>
            <consortium name="The Broad Institute Genome Sequencing Center for Infectious Disease"/>
            <person name="Wu L."/>
            <person name="Ma J."/>
        </authorList>
    </citation>
    <scope>NUCLEOTIDE SEQUENCE [LARGE SCALE GENOMIC DNA]</scope>
    <source>
        <strain evidence="13">KCTC 52640</strain>
    </source>
</reference>
<evidence type="ECO:0000256" key="8">
    <source>
        <dbReference type="ARBA" id="ARBA00024235"/>
    </source>
</evidence>
<keyword evidence="3 10" id="KW-0812">Transmembrane</keyword>
<evidence type="ECO:0000259" key="11">
    <source>
        <dbReference type="Pfam" id="PF09976"/>
    </source>
</evidence>
<dbReference type="InterPro" id="IPR018704">
    <property type="entry name" value="SecYEG/CpoB_TPR"/>
</dbReference>
<dbReference type="PANTHER" id="PTHR38035">
    <property type="entry name" value="UPF0070 PROTEIN YFGM"/>
    <property type="match status" value="1"/>
</dbReference>
<dbReference type="Gene3D" id="1.25.40.10">
    <property type="entry name" value="Tetratricopeptide repeat domain"/>
    <property type="match status" value="1"/>
</dbReference>
<dbReference type="EMBL" id="JBHRSS010000010">
    <property type="protein sequence ID" value="MFC3106318.1"/>
    <property type="molecule type" value="Genomic_DNA"/>
</dbReference>
<evidence type="ECO:0000256" key="2">
    <source>
        <dbReference type="ARBA" id="ARBA00022475"/>
    </source>
</evidence>
<dbReference type="PIRSF" id="PIRSF006170">
    <property type="entry name" value="YfgM"/>
    <property type="match status" value="1"/>
</dbReference>
<evidence type="ECO:0000256" key="9">
    <source>
        <dbReference type="SAM" id="MobiDB-lite"/>
    </source>
</evidence>
<dbReference type="PANTHER" id="PTHR38035:SF1">
    <property type="entry name" value="ANCILLARY SECYEG TRANSLOCON SUBUNIT"/>
    <property type="match status" value="1"/>
</dbReference>
<sequence>MADFDENEELTQFKHWWAANGMSIMIGAVVGVVVIVGWQGWRWYHDTRAVSAAGIYQQVEHAVADGNVNDTVIKVVGQLKDDYSGTPYAADAALRLAGYYVDEKQYDKAHEQLVWAMDNASTEGVRNIARVRAARLAWTQDDADGALKLLATDHPESFDALYAELAGDIHAAQGDREAAYKSYQLALESLPPDTPRQPLETKLADNAPAAEADAPADPKSASAS</sequence>
<dbReference type="Proteomes" id="UP001595462">
    <property type="component" value="Unassembled WGS sequence"/>
</dbReference>
<evidence type="ECO:0000256" key="1">
    <source>
        <dbReference type="ARBA" id="ARBA00004401"/>
    </source>
</evidence>
<feature type="transmembrane region" description="Helical" evidence="10">
    <location>
        <begin position="16"/>
        <end position="38"/>
    </location>
</feature>
<organism evidence="12 13">
    <name type="scientific">Salinisphaera aquimarina</name>
    <dbReference type="NCBI Taxonomy" id="2094031"/>
    <lineage>
        <taxon>Bacteria</taxon>
        <taxon>Pseudomonadati</taxon>
        <taxon>Pseudomonadota</taxon>
        <taxon>Gammaproteobacteria</taxon>
        <taxon>Salinisphaerales</taxon>
        <taxon>Salinisphaeraceae</taxon>
        <taxon>Salinisphaera</taxon>
    </lineage>
</organism>
<dbReference type="SUPFAM" id="SSF81901">
    <property type="entry name" value="HCP-like"/>
    <property type="match status" value="1"/>
</dbReference>